<evidence type="ECO:0000256" key="1">
    <source>
        <dbReference type="SAM" id="MobiDB-lite"/>
    </source>
</evidence>
<keyword evidence="2" id="KW-0472">Membrane</keyword>
<feature type="transmembrane region" description="Helical" evidence="2">
    <location>
        <begin position="36"/>
        <end position="59"/>
    </location>
</feature>
<evidence type="ECO:0000313" key="4">
    <source>
        <dbReference type="Proteomes" id="UP000094385"/>
    </source>
</evidence>
<name>A0A1E3QDA1_LIPST</name>
<gene>
    <name evidence="3" type="ORF">LIPSTDRAFT_212993</name>
</gene>
<feature type="transmembrane region" description="Helical" evidence="2">
    <location>
        <begin position="6"/>
        <end position="24"/>
    </location>
</feature>
<proteinExistence type="predicted"/>
<dbReference type="AlphaFoldDB" id="A0A1E3QDA1"/>
<accession>A0A1E3QDA1</accession>
<sequence length="99" mass="11471">MKYGVHIWSCCILNVFSVHITSIIRKGSFPQNAPSIVHPLNLCAVLYFIIMLSLFVRAWPPPSLIYKLPEKDHKEKNQRSNENTDKAAEQQLEHKRSRV</sequence>
<dbReference type="EMBL" id="KV454290">
    <property type="protein sequence ID" value="ODQ75679.1"/>
    <property type="molecule type" value="Genomic_DNA"/>
</dbReference>
<feature type="region of interest" description="Disordered" evidence="1">
    <location>
        <begin position="70"/>
        <end position="99"/>
    </location>
</feature>
<reference evidence="3 4" key="1">
    <citation type="journal article" date="2016" name="Proc. Natl. Acad. Sci. U.S.A.">
        <title>Comparative genomics of biotechnologically important yeasts.</title>
        <authorList>
            <person name="Riley R."/>
            <person name="Haridas S."/>
            <person name="Wolfe K.H."/>
            <person name="Lopes M.R."/>
            <person name="Hittinger C.T."/>
            <person name="Goeker M."/>
            <person name="Salamov A.A."/>
            <person name="Wisecaver J.H."/>
            <person name="Long T.M."/>
            <person name="Calvey C.H."/>
            <person name="Aerts A.L."/>
            <person name="Barry K.W."/>
            <person name="Choi C."/>
            <person name="Clum A."/>
            <person name="Coughlan A.Y."/>
            <person name="Deshpande S."/>
            <person name="Douglass A.P."/>
            <person name="Hanson S.J."/>
            <person name="Klenk H.-P."/>
            <person name="LaButti K.M."/>
            <person name="Lapidus A."/>
            <person name="Lindquist E.A."/>
            <person name="Lipzen A.M."/>
            <person name="Meier-Kolthoff J.P."/>
            <person name="Ohm R.A."/>
            <person name="Otillar R.P."/>
            <person name="Pangilinan J.L."/>
            <person name="Peng Y."/>
            <person name="Rokas A."/>
            <person name="Rosa C.A."/>
            <person name="Scheuner C."/>
            <person name="Sibirny A.A."/>
            <person name="Slot J.C."/>
            <person name="Stielow J.B."/>
            <person name="Sun H."/>
            <person name="Kurtzman C.P."/>
            <person name="Blackwell M."/>
            <person name="Grigoriev I.V."/>
            <person name="Jeffries T.W."/>
        </authorList>
    </citation>
    <scope>NUCLEOTIDE SEQUENCE [LARGE SCALE GENOMIC DNA]</scope>
    <source>
        <strain evidence="3 4">NRRL Y-11557</strain>
    </source>
</reference>
<keyword evidence="4" id="KW-1185">Reference proteome</keyword>
<organism evidence="3 4">
    <name type="scientific">Lipomyces starkeyi NRRL Y-11557</name>
    <dbReference type="NCBI Taxonomy" id="675824"/>
    <lineage>
        <taxon>Eukaryota</taxon>
        <taxon>Fungi</taxon>
        <taxon>Dikarya</taxon>
        <taxon>Ascomycota</taxon>
        <taxon>Saccharomycotina</taxon>
        <taxon>Lipomycetes</taxon>
        <taxon>Lipomycetales</taxon>
        <taxon>Lipomycetaceae</taxon>
        <taxon>Lipomyces</taxon>
    </lineage>
</organism>
<keyword evidence="2" id="KW-1133">Transmembrane helix</keyword>
<dbReference type="Proteomes" id="UP000094385">
    <property type="component" value="Unassembled WGS sequence"/>
</dbReference>
<evidence type="ECO:0000256" key="2">
    <source>
        <dbReference type="SAM" id="Phobius"/>
    </source>
</evidence>
<keyword evidence="2" id="KW-0812">Transmembrane</keyword>
<evidence type="ECO:0000313" key="3">
    <source>
        <dbReference type="EMBL" id="ODQ75679.1"/>
    </source>
</evidence>
<protein>
    <submittedName>
        <fullName evidence="3">Uncharacterized protein</fullName>
    </submittedName>
</protein>